<dbReference type="AlphaFoldDB" id="A0A934JVG1"/>
<comment type="caution">
    <text evidence="9">The sequence shown here is derived from an EMBL/GenBank/DDBJ whole genome shotgun (WGS) entry which is preliminary data.</text>
</comment>
<dbReference type="InterPro" id="IPR014284">
    <property type="entry name" value="RNA_pol_sigma-70_dom"/>
</dbReference>
<evidence type="ECO:0000256" key="3">
    <source>
        <dbReference type="ARBA" id="ARBA00023082"/>
    </source>
</evidence>
<name>A0A934JVG1_9GAMM</name>
<dbReference type="PANTHER" id="PTHR43133">
    <property type="entry name" value="RNA POLYMERASE ECF-TYPE SIGMA FACTO"/>
    <property type="match status" value="1"/>
</dbReference>
<dbReference type="Pfam" id="PF08281">
    <property type="entry name" value="Sigma70_r4_2"/>
    <property type="match status" value="1"/>
</dbReference>
<keyword evidence="4 6" id="KW-0238">DNA-binding</keyword>
<organism evidence="9 10">
    <name type="scientific">Marinomonas transparens</name>
    <dbReference type="NCBI Taxonomy" id="2795388"/>
    <lineage>
        <taxon>Bacteria</taxon>
        <taxon>Pseudomonadati</taxon>
        <taxon>Pseudomonadota</taxon>
        <taxon>Gammaproteobacteria</taxon>
        <taxon>Oceanospirillales</taxon>
        <taxon>Oceanospirillaceae</taxon>
        <taxon>Marinomonas</taxon>
    </lineage>
</organism>
<dbReference type="Gene3D" id="1.10.1740.10">
    <property type="match status" value="1"/>
</dbReference>
<dbReference type="GO" id="GO:0003677">
    <property type="term" value="F:DNA binding"/>
    <property type="evidence" value="ECO:0007669"/>
    <property type="project" value="UniProtKB-KW"/>
</dbReference>
<dbReference type="InterPro" id="IPR000838">
    <property type="entry name" value="RNA_pol_sigma70_ECF_CS"/>
</dbReference>
<dbReference type="InterPro" id="IPR039425">
    <property type="entry name" value="RNA_pol_sigma-70-like"/>
</dbReference>
<accession>A0A934JVG1</accession>
<evidence type="ECO:0000313" key="9">
    <source>
        <dbReference type="EMBL" id="MBJ7538040.1"/>
    </source>
</evidence>
<dbReference type="RefSeq" id="WP_199468409.1">
    <property type="nucleotide sequence ID" value="NZ_JAEMNX010000010.1"/>
</dbReference>
<evidence type="ECO:0000313" key="10">
    <source>
        <dbReference type="Proteomes" id="UP000628710"/>
    </source>
</evidence>
<reference evidence="9" key="1">
    <citation type="submission" date="2020-12" db="EMBL/GenBank/DDBJ databases">
        <title>Marinomonas arctica sp. nov., a psychrotolerant bacterium isolated from the Arctic.</title>
        <authorList>
            <person name="Zhang Y."/>
        </authorList>
    </citation>
    <scope>NUCLEOTIDE SEQUENCE</scope>
    <source>
        <strain evidence="9">C1424</strain>
    </source>
</reference>
<evidence type="ECO:0000256" key="4">
    <source>
        <dbReference type="ARBA" id="ARBA00023125"/>
    </source>
</evidence>
<evidence type="ECO:0000259" key="7">
    <source>
        <dbReference type="Pfam" id="PF04542"/>
    </source>
</evidence>
<feature type="domain" description="RNA polymerase sigma factor 70 region 4 type 2" evidence="8">
    <location>
        <begin position="98"/>
        <end position="148"/>
    </location>
</feature>
<dbReference type="NCBIfam" id="TIGR02937">
    <property type="entry name" value="sigma70-ECF"/>
    <property type="match status" value="1"/>
</dbReference>
<dbReference type="InterPro" id="IPR007627">
    <property type="entry name" value="RNA_pol_sigma70_r2"/>
</dbReference>
<evidence type="ECO:0000256" key="2">
    <source>
        <dbReference type="ARBA" id="ARBA00023015"/>
    </source>
</evidence>
<dbReference type="GO" id="GO:0006352">
    <property type="term" value="P:DNA-templated transcription initiation"/>
    <property type="evidence" value="ECO:0007669"/>
    <property type="project" value="InterPro"/>
</dbReference>
<dbReference type="InterPro" id="IPR013325">
    <property type="entry name" value="RNA_pol_sigma_r2"/>
</dbReference>
<dbReference type="Pfam" id="PF04542">
    <property type="entry name" value="Sigma70_r2"/>
    <property type="match status" value="1"/>
</dbReference>
<dbReference type="InterPro" id="IPR013324">
    <property type="entry name" value="RNA_pol_sigma_r3/r4-like"/>
</dbReference>
<dbReference type="SUPFAM" id="SSF88659">
    <property type="entry name" value="Sigma3 and sigma4 domains of RNA polymerase sigma factors"/>
    <property type="match status" value="1"/>
</dbReference>
<dbReference type="Gene3D" id="1.10.10.10">
    <property type="entry name" value="Winged helix-like DNA-binding domain superfamily/Winged helix DNA-binding domain"/>
    <property type="match status" value="1"/>
</dbReference>
<dbReference type="SUPFAM" id="SSF88946">
    <property type="entry name" value="Sigma2 domain of RNA polymerase sigma factors"/>
    <property type="match status" value="1"/>
</dbReference>
<evidence type="ECO:0000259" key="8">
    <source>
        <dbReference type="Pfam" id="PF08281"/>
    </source>
</evidence>
<dbReference type="InterPro" id="IPR036388">
    <property type="entry name" value="WH-like_DNA-bd_sf"/>
</dbReference>
<dbReference type="PROSITE" id="PS01063">
    <property type="entry name" value="SIGMA70_ECF"/>
    <property type="match status" value="1"/>
</dbReference>
<protein>
    <recommendedName>
        <fullName evidence="6">RNA polymerase sigma factor</fullName>
    </recommendedName>
</protein>
<comment type="similarity">
    <text evidence="1 6">Belongs to the sigma-70 factor family. ECF subfamily.</text>
</comment>
<keyword evidence="2 6" id="KW-0805">Transcription regulation</keyword>
<dbReference type="GO" id="GO:0016987">
    <property type="term" value="F:sigma factor activity"/>
    <property type="evidence" value="ECO:0007669"/>
    <property type="project" value="UniProtKB-KW"/>
</dbReference>
<proteinExistence type="inferred from homology"/>
<keyword evidence="10" id="KW-1185">Reference proteome</keyword>
<dbReference type="EMBL" id="JAEMNX010000010">
    <property type="protein sequence ID" value="MBJ7538040.1"/>
    <property type="molecule type" value="Genomic_DNA"/>
</dbReference>
<feature type="domain" description="RNA polymerase sigma-70 region 2" evidence="7">
    <location>
        <begin position="6"/>
        <end position="71"/>
    </location>
</feature>
<dbReference type="Proteomes" id="UP000628710">
    <property type="component" value="Unassembled WGS sequence"/>
</dbReference>
<sequence>MIEIIWQEFHRKLLNFITTKVNDRSIAEDILQEVFVQVIKNIDTLEDHTKLQPWLYQICRNKIIDYYRSRKLPFEYTDVAETLITDIEPEQQAFELHVCIRVLISDLPTSVSSILLASELDAIKQKEIAEHEGLSLSAVKSRLRRGRVLLKKKLLACCRIEFIDGRADTQCKSECGCQVVG</sequence>
<keyword evidence="3 6" id="KW-0731">Sigma factor</keyword>
<evidence type="ECO:0000256" key="5">
    <source>
        <dbReference type="ARBA" id="ARBA00023163"/>
    </source>
</evidence>
<gene>
    <name evidence="9" type="ORF">I8J31_10180</name>
</gene>
<keyword evidence="5 6" id="KW-0804">Transcription</keyword>
<dbReference type="PANTHER" id="PTHR43133:SF62">
    <property type="entry name" value="RNA POLYMERASE SIGMA FACTOR SIGZ"/>
    <property type="match status" value="1"/>
</dbReference>
<evidence type="ECO:0000256" key="1">
    <source>
        <dbReference type="ARBA" id="ARBA00010641"/>
    </source>
</evidence>
<dbReference type="InterPro" id="IPR013249">
    <property type="entry name" value="RNA_pol_sigma70_r4_t2"/>
</dbReference>
<evidence type="ECO:0000256" key="6">
    <source>
        <dbReference type="RuleBase" id="RU000716"/>
    </source>
</evidence>